<name>A0AA35R1Y7_GEOBA</name>
<keyword evidence="2" id="KW-1185">Reference proteome</keyword>
<evidence type="ECO:0000313" key="2">
    <source>
        <dbReference type="Proteomes" id="UP001174909"/>
    </source>
</evidence>
<comment type="caution">
    <text evidence="1">The sequence shown here is derived from an EMBL/GenBank/DDBJ whole genome shotgun (WGS) entry which is preliminary data.</text>
</comment>
<accession>A0AA35R1Y7</accession>
<gene>
    <name evidence="1" type="ORF">GBAR_LOCUS3003</name>
</gene>
<protein>
    <submittedName>
        <fullName evidence="1">Kinesin-like protein KIF9</fullName>
    </submittedName>
</protein>
<proteinExistence type="predicted"/>
<dbReference type="EMBL" id="CASHTH010000412">
    <property type="protein sequence ID" value="CAI8000672.1"/>
    <property type="molecule type" value="Genomic_DNA"/>
</dbReference>
<reference evidence="1" key="1">
    <citation type="submission" date="2023-03" db="EMBL/GenBank/DDBJ databases">
        <authorList>
            <person name="Steffen K."/>
            <person name="Cardenas P."/>
        </authorList>
    </citation>
    <scope>NUCLEOTIDE SEQUENCE</scope>
</reference>
<evidence type="ECO:0000313" key="1">
    <source>
        <dbReference type="EMBL" id="CAI8000672.1"/>
    </source>
</evidence>
<sequence length="86" mass="10043">MSGISHRVKVAVRTRPTDRFAHEHIHFEATGDKTISIRVGKNEDQLRGFINNKQEGWSFPVDAVRFSTMQARSLCTRLADRDWWWS</sequence>
<dbReference type="AlphaFoldDB" id="A0AA35R1Y7"/>
<organism evidence="1 2">
    <name type="scientific">Geodia barretti</name>
    <name type="common">Barrett's horny sponge</name>
    <dbReference type="NCBI Taxonomy" id="519541"/>
    <lineage>
        <taxon>Eukaryota</taxon>
        <taxon>Metazoa</taxon>
        <taxon>Porifera</taxon>
        <taxon>Demospongiae</taxon>
        <taxon>Heteroscleromorpha</taxon>
        <taxon>Tetractinellida</taxon>
        <taxon>Astrophorina</taxon>
        <taxon>Geodiidae</taxon>
        <taxon>Geodia</taxon>
    </lineage>
</organism>
<dbReference type="Proteomes" id="UP001174909">
    <property type="component" value="Unassembled WGS sequence"/>
</dbReference>